<dbReference type="GO" id="GO:0004857">
    <property type="term" value="F:enzyme inhibitor activity"/>
    <property type="evidence" value="ECO:0007669"/>
    <property type="project" value="InterPro"/>
</dbReference>
<evidence type="ECO:0000256" key="6">
    <source>
        <dbReference type="ARBA" id="ARBA00023180"/>
    </source>
</evidence>
<dbReference type="EC" id="3.1.1.11" evidence="3"/>
<keyword evidence="6" id="KW-0325">Glycoprotein</keyword>
<keyword evidence="10" id="KW-1185">Reference proteome</keyword>
<dbReference type="EMBL" id="OX459122">
    <property type="protein sequence ID" value="CAI9105425.1"/>
    <property type="molecule type" value="Genomic_DNA"/>
</dbReference>
<proteinExistence type="inferred from homology"/>
<dbReference type="Gene3D" id="1.20.140.40">
    <property type="entry name" value="Invertase/pectin methylesterase inhibitor family protein"/>
    <property type="match status" value="1"/>
</dbReference>
<evidence type="ECO:0000256" key="4">
    <source>
        <dbReference type="ARBA" id="ARBA00022729"/>
    </source>
</evidence>
<dbReference type="PANTHER" id="PTHR31080:SF158">
    <property type="entry name" value="PLANT INVERTASE_PECTIN METHYLESTERASE INHIBITOR SUPERFAMILY PROTEIN"/>
    <property type="match status" value="1"/>
</dbReference>
<dbReference type="SMART" id="SM00856">
    <property type="entry name" value="PMEI"/>
    <property type="match status" value="1"/>
</dbReference>
<dbReference type="SUPFAM" id="SSF101148">
    <property type="entry name" value="Plant invertase/pectin methylesterase inhibitor"/>
    <property type="match status" value="1"/>
</dbReference>
<evidence type="ECO:0000313" key="9">
    <source>
        <dbReference type="EMBL" id="CAI9105425.1"/>
    </source>
</evidence>
<sequence>MALPFHKTYLSLCMLFVIGSGLWPASSSSSGSITTEDDVSSYVQDACSVTRYPEICIHSLSSYSNTARKDPSKWARAGVSVTITEAKVAARYACRLKTRNSSRGRTRVAVSDCVELFQDTLDVLHNSLYALRNITYDSSSSSSLSSSVVEDIMTWLSAALTNEDTCLDGFNAAGSEDWLRGKDAGKGIRGLRDRVSKASYMTSNALALVNRLASSGSRN</sequence>
<evidence type="ECO:0000256" key="1">
    <source>
        <dbReference type="ARBA" id="ARBA00006027"/>
    </source>
</evidence>
<name>A0AAV1DCC1_OLDCO</name>
<evidence type="ECO:0000256" key="3">
    <source>
        <dbReference type="ARBA" id="ARBA00013229"/>
    </source>
</evidence>
<dbReference type="GO" id="GO:0030599">
    <property type="term" value="F:pectinesterase activity"/>
    <property type="evidence" value="ECO:0007669"/>
    <property type="project" value="UniProtKB-EC"/>
</dbReference>
<dbReference type="NCBIfam" id="TIGR01614">
    <property type="entry name" value="PME_inhib"/>
    <property type="match status" value="1"/>
</dbReference>
<reference evidence="9" key="1">
    <citation type="submission" date="2023-03" db="EMBL/GenBank/DDBJ databases">
        <authorList>
            <person name="Julca I."/>
        </authorList>
    </citation>
    <scope>NUCLEOTIDE SEQUENCE</scope>
</reference>
<feature type="signal peptide" evidence="7">
    <location>
        <begin position="1"/>
        <end position="28"/>
    </location>
</feature>
<dbReference type="FunFam" id="1.20.140.40:FF:000010">
    <property type="entry name" value="Pectinesterase"/>
    <property type="match status" value="1"/>
</dbReference>
<evidence type="ECO:0000256" key="7">
    <source>
        <dbReference type="SAM" id="SignalP"/>
    </source>
</evidence>
<evidence type="ECO:0000313" key="10">
    <source>
        <dbReference type="Proteomes" id="UP001161247"/>
    </source>
</evidence>
<dbReference type="InterPro" id="IPR006501">
    <property type="entry name" value="Pectinesterase_inhib_dom"/>
</dbReference>
<evidence type="ECO:0000259" key="8">
    <source>
        <dbReference type="SMART" id="SM00856"/>
    </source>
</evidence>
<dbReference type="Proteomes" id="UP001161247">
    <property type="component" value="Chromosome 5"/>
</dbReference>
<organism evidence="9 10">
    <name type="scientific">Oldenlandia corymbosa var. corymbosa</name>
    <dbReference type="NCBI Taxonomy" id="529605"/>
    <lineage>
        <taxon>Eukaryota</taxon>
        <taxon>Viridiplantae</taxon>
        <taxon>Streptophyta</taxon>
        <taxon>Embryophyta</taxon>
        <taxon>Tracheophyta</taxon>
        <taxon>Spermatophyta</taxon>
        <taxon>Magnoliopsida</taxon>
        <taxon>eudicotyledons</taxon>
        <taxon>Gunneridae</taxon>
        <taxon>Pentapetalae</taxon>
        <taxon>asterids</taxon>
        <taxon>lamiids</taxon>
        <taxon>Gentianales</taxon>
        <taxon>Rubiaceae</taxon>
        <taxon>Rubioideae</taxon>
        <taxon>Spermacoceae</taxon>
        <taxon>Hedyotis-Oldenlandia complex</taxon>
        <taxon>Oldenlandia</taxon>
    </lineage>
</organism>
<dbReference type="Pfam" id="PF04043">
    <property type="entry name" value="PMEI"/>
    <property type="match status" value="1"/>
</dbReference>
<keyword evidence="5" id="KW-1015">Disulfide bond</keyword>
<evidence type="ECO:0000256" key="2">
    <source>
        <dbReference type="ARBA" id="ARBA00007786"/>
    </source>
</evidence>
<comment type="similarity">
    <text evidence="2">In the C-terminal section; belongs to the pectinesterase family.</text>
</comment>
<dbReference type="InterPro" id="IPR051955">
    <property type="entry name" value="PME_Inhibitor"/>
</dbReference>
<dbReference type="InterPro" id="IPR035513">
    <property type="entry name" value="Invertase/methylesterase_inhib"/>
</dbReference>
<dbReference type="PANTHER" id="PTHR31080">
    <property type="entry name" value="PECTINESTERASE INHIBITOR-LIKE"/>
    <property type="match status" value="1"/>
</dbReference>
<feature type="chain" id="PRO_5043774029" description="pectinesterase" evidence="7">
    <location>
        <begin position="29"/>
        <end position="219"/>
    </location>
</feature>
<comment type="similarity">
    <text evidence="1">In the N-terminal section; belongs to the PMEI family.</text>
</comment>
<protein>
    <recommendedName>
        <fullName evidence="3">pectinesterase</fullName>
        <ecNumber evidence="3">3.1.1.11</ecNumber>
    </recommendedName>
</protein>
<feature type="domain" description="Pectinesterase inhibitor" evidence="8">
    <location>
        <begin position="38"/>
        <end position="208"/>
    </location>
</feature>
<dbReference type="AlphaFoldDB" id="A0AAV1DCC1"/>
<accession>A0AAV1DCC1</accession>
<dbReference type="CDD" id="cd15798">
    <property type="entry name" value="PMEI-like_3"/>
    <property type="match status" value="1"/>
</dbReference>
<gene>
    <name evidence="9" type="ORF">OLC1_LOCUS14124</name>
</gene>
<evidence type="ECO:0000256" key="5">
    <source>
        <dbReference type="ARBA" id="ARBA00023157"/>
    </source>
</evidence>
<keyword evidence="4 7" id="KW-0732">Signal</keyword>